<gene>
    <name evidence="5" type="ORF">HNP76_002333</name>
</gene>
<dbReference type="InterPro" id="IPR020841">
    <property type="entry name" value="PKS_Beta-ketoAc_synthase_dom"/>
</dbReference>
<dbReference type="Proteomes" id="UP000518887">
    <property type="component" value="Unassembled WGS sequence"/>
</dbReference>
<evidence type="ECO:0000313" key="5">
    <source>
        <dbReference type="EMBL" id="MBB5226945.1"/>
    </source>
</evidence>
<organism evidence="5 6">
    <name type="scientific">Treponema ruminis</name>
    <dbReference type="NCBI Taxonomy" id="744515"/>
    <lineage>
        <taxon>Bacteria</taxon>
        <taxon>Pseudomonadati</taxon>
        <taxon>Spirochaetota</taxon>
        <taxon>Spirochaetia</taxon>
        <taxon>Spirochaetales</taxon>
        <taxon>Treponemataceae</taxon>
        <taxon>Treponema</taxon>
    </lineage>
</organism>
<dbReference type="Pfam" id="PF00109">
    <property type="entry name" value="ketoacyl-synt"/>
    <property type="match status" value="1"/>
</dbReference>
<protein>
    <submittedName>
        <fullName evidence="5">3-oxoacyl-[acyl-carrier-protein] synthase-1</fullName>
        <ecNumber evidence="5">2.3.1.41</ecNumber>
    </submittedName>
</protein>
<dbReference type="GO" id="GO:0005829">
    <property type="term" value="C:cytosol"/>
    <property type="evidence" value="ECO:0007669"/>
    <property type="project" value="TreeGrafter"/>
</dbReference>
<accession>A0A7W8GAU7</accession>
<name>A0A7W8GAU7_9SPIR</name>
<evidence type="ECO:0000256" key="1">
    <source>
        <dbReference type="ARBA" id="ARBA00008467"/>
    </source>
</evidence>
<dbReference type="EC" id="2.3.1.41" evidence="5"/>
<dbReference type="SMART" id="SM00825">
    <property type="entry name" value="PKS_KS"/>
    <property type="match status" value="1"/>
</dbReference>
<dbReference type="SUPFAM" id="SSF53901">
    <property type="entry name" value="Thiolase-like"/>
    <property type="match status" value="2"/>
</dbReference>
<keyword evidence="2 3" id="KW-0808">Transferase</keyword>
<dbReference type="GO" id="GO:0006633">
    <property type="term" value="P:fatty acid biosynthetic process"/>
    <property type="evidence" value="ECO:0007669"/>
    <property type="project" value="InterPro"/>
</dbReference>
<dbReference type="PANTHER" id="PTHR11712">
    <property type="entry name" value="POLYKETIDE SYNTHASE-RELATED"/>
    <property type="match status" value="1"/>
</dbReference>
<dbReference type="AlphaFoldDB" id="A0A7W8GAU7"/>
<dbReference type="InterPro" id="IPR014030">
    <property type="entry name" value="Ketoacyl_synth_N"/>
</dbReference>
<evidence type="ECO:0000256" key="2">
    <source>
        <dbReference type="ARBA" id="ARBA00022679"/>
    </source>
</evidence>
<dbReference type="InterPro" id="IPR014031">
    <property type="entry name" value="Ketoacyl_synth_C"/>
</dbReference>
<evidence type="ECO:0000256" key="3">
    <source>
        <dbReference type="RuleBase" id="RU003694"/>
    </source>
</evidence>
<evidence type="ECO:0000259" key="4">
    <source>
        <dbReference type="PROSITE" id="PS52004"/>
    </source>
</evidence>
<dbReference type="GO" id="GO:0004315">
    <property type="term" value="F:3-oxoacyl-[acyl-carrier-protein] synthase activity"/>
    <property type="evidence" value="ECO:0007669"/>
    <property type="project" value="UniProtKB-EC"/>
</dbReference>
<feature type="domain" description="Ketosynthase family 3 (KS3)" evidence="4">
    <location>
        <begin position="1"/>
        <end position="403"/>
    </location>
</feature>
<reference evidence="5 6" key="1">
    <citation type="submission" date="2020-08" db="EMBL/GenBank/DDBJ databases">
        <title>Genomic Encyclopedia of Type Strains, Phase IV (KMG-IV): sequencing the most valuable type-strain genomes for metagenomic binning, comparative biology and taxonomic classification.</title>
        <authorList>
            <person name="Goeker M."/>
        </authorList>
    </citation>
    <scope>NUCLEOTIDE SEQUENCE [LARGE SCALE GENOMIC DNA]</scope>
    <source>
        <strain evidence="5 6">DSM 103462</strain>
    </source>
</reference>
<evidence type="ECO:0000313" key="6">
    <source>
        <dbReference type="Proteomes" id="UP000518887"/>
    </source>
</evidence>
<comment type="caution">
    <text evidence="5">The sequence shown here is derived from an EMBL/GenBank/DDBJ whole genome shotgun (WGS) entry which is preliminary data.</text>
</comment>
<dbReference type="EMBL" id="JACHFQ010000007">
    <property type="protein sequence ID" value="MBB5226945.1"/>
    <property type="molecule type" value="Genomic_DNA"/>
</dbReference>
<dbReference type="InterPro" id="IPR018201">
    <property type="entry name" value="Ketoacyl_synth_AS"/>
</dbReference>
<keyword evidence="6" id="KW-1185">Reference proteome</keyword>
<dbReference type="Gene3D" id="3.40.47.10">
    <property type="match status" value="1"/>
</dbReference>
<comment type="similarity">
    <text evidence="1 3">Belongs to the thiolase-like superfamily. Beta-ketoacyl-ACP synthases family.</text>
</comment>
<dbReference type="RefSeq" id="WP_184660694.1">
    <property type="nucleotide sequence ID" value="NZ_CP031518.1"/>
</dbReference>
<sequence length="405" mass="42544">MRVELKNIFLSNPGFICAAGDSENPESFVENLASGNRDGIKKTDCGLVGEGGVKSFFVGKIDDSKLKSTGDAFDMRVLQILDFALSSIKNVVEKAISLYGAERVGVCMGSCDNGSALSFAGHKAFFTEGAFPADYDLKVQGADYPATFTARKFGTRGICLAFSTACSSSASAIVKAKELIRAGICDAVIAGGVDVASDTVLLGFDSLEAIDHEKTNPFSKNRNGINLGEGASVFLLSKDDLDEMGIVLAGSGESSDASHMTAPLADGSGAEKAMKAALEDSGLKPEDVDYVNLHGTGTHLNDSMEGRGVNLVFGSENHLACSSTKPLTGHTLGAAASLELAACFYAIKSQKIPVHVWDGVQDPEIPRLNLVTEKSSLPQKPIRCCMSNSFAFGGCNASLIIRKIK</sequence>
<proteinExistence type="inferred from homology"/>
<dbReference type="InterPro" id="IPR000794">
    <property type="entry name" value="Beta-ketoacyl_synthase"/>
</dbReference>
<dbReference type="PROSITE" id="PS52004">
    <property type="entry name" value="KS3_2"/>
    <property type="match status" value="1"/>
</dbReference>
<dbReference type="InterPro" id="IPR016039">
    <property type="entry name" value="Thiolase-like"/>
</dbReference>
<keyword evidence="5" id="KW-0012">Acyltransferase</keyword>
<dbReference type="PANTHER" id="PTHR11712:SF320">
    <property type="entry name" value="BETA-KETOACYL SYNTHASE"/>
    <property type="match status" value="1"/>
</dbReference>
<dbReference type="Pfam" id="PF02801">
    <property type="entry name" value="Ketoacyl-synt_C"/>
    <property type="match status" value="1"/>
</dbReference>
<dbReference type="PROSITE" id="PS00606">
    <property type="entry name" value="KS3_1"/>
    <property type="match status" value="1"/>
</dbReference>